<organism evidence="2 3">
    <name type="scientific">Penicillium rubens (strain ATCC 28089 / DSM 1075 / NRRL 1951 / Wisconsin 54-1255)</name>
    <name type="common">Penicillium chrysogenum</name>
    <dbReference type="NCBI Taxonomy" id="500485"/>
    <lineage>
        <taxon>Eukaryota</taxon>
        <taxon>Fungi</taxon>
        <taxon>Dikarya</taxon>
        <taxon>Ascomycota</taxon>
        <taxon>Pezizomycotina</taxon>
        <taxon>Eurotiomycetes</taxon>
        <taxon>Eurotiomycetidae</taxon>
        <taxon>Eurotiales</taxon>
        <taxon>Aspergillaceae</taxon>
        <taxon>Penicillium</taxon>
        <taxon>Penicillium chrysogenum species complex</taxon>
    </lineage>
</organism>
<dbReference type="HOGENOM" id="CLU_1019773_0_0_1"/>
<keyword evidence="3" id="KW-1185">Reference proteome</keyword>
<evidence type="ECO:0000313" key="2">
    <source>
        <dbReference type="EMBL" id="CAP86916.1"/>
    </source>
</evidence>
<gene>
    <name evidence="2" type="ORF">Pc24g00080</name>
    <name evidence="2" type="ORF">PCH_Pc24g00080</name>
</gene>
<sequence>MSADCDELECDVAWLVTALQRVKVRIAYLGLCLPIDSVYQVIVRVRFVYMRQLLNSDQPIPLPESYMWPSMQPFKSSNERTSADNQAVSTSPPARRRRRKGFPFLTYNLTLVISGSCIMRAVKSAVVCPVGSYAPISYPSRSTICKDHLPWVSLQLQAGRTDYYDYERTSTPAGISPNGNSFQTALLEPNRVSIGFQPCSLISRTWLIALTWDTTSQKAIAVTSIRDWLKYDPSLPRHSRSQPGILDCLLVQISQQHGCLCGKITLILALSGI</sequence>
<dbReference type="OrthoDB" id="4374814at2759"/>
<evidence type="ECO:0000256" key="1">
    <source>
        <dbReference type="SAM" id="MobiDB-lite"/>
    </source>
</evidence>
<protein>
    <submittedName>
        <fullName evidence="2">Uncharacterized protein</fullName>
    </submittedName>
</protein>
<reference evidence="2 3" key="1">
    <citation type="journal article" date="2008" name="Nat. Biotechnol.">
        <title>Genome sequencing and analysis of the filamentous fungus Penicillium chrysogenum.</title>
        <authorList>
            <person name="van den Berg M.A."/>
            <person name="Albang R."/>
            <person name="Albermann K."/>
            <person name="Badger J.H."/>
            <person name="Daran J.-M."/>
            <person name="Driessen A.J.M."/>
            <person name="Garcia-Estrada C."/>
            <person name="Fedorova N.D."/>
            <person name="Harris D.M."/>
            <person name="Heijne W.H.M."/>
            <person name="Joardar V.S."/>
            <person name="Kiel J.A.K.W."/>
            <person name="Kovalchuk A."/>
            <person name="Martin J.F."/>
            <person name="Nierman W.C."/>
            <person name="Nijland J.G."/>
            <person name="Pronk J.T."/>
            <person name="Roubos J.A."/>
            <person name="van der Klei I.J."/>
            <person name="van Peij N.N.M.E."/>
            <person name="Veenhuis M."/>
            <person name="von Doehren H."/>
            <person name="Wagner C."/>
            <person name="Wortman J.R."/>
            <person name="Bovenberg R.A.L."/>
        </authorList>
    </citation>
    <scope>NUCLEOTIDE SEQUENCE [LARGE SCALE GENOMIC DNA]</scope>
    <source>
        <strain evidence="3">ATCC 28089 / DSM 1075 / NRRL 1951 / Wisconsin 54-1255</strain>
    </source>
</reference>
<name>B6HWH1_PENRW</name>
<feature type="region of interest" description="Disordered" evidence="1">
    <location>
        <begin position="75"/>
        <end position="96"/>
    </location>
</feature>
<dbReference type="AlphaFoldDB" id="B6HWH1"/>
<dbReference type="Proteomes" id="UP000000724">
    <property type="component" value="Contig Pc00c24"/>
</dbReference>
<dbReference type="EMBL" id="AM920439">
    <property type="protein sequence ID" value="CAP86916.1"/>
    <property type="molecule type" value="Genomic_DNA"/>
</dbReference>
<dbReference type="VEuPathDB" id="FungiDB:PCH_Pc24g00080"/>
<feature type="compositionally biased region" description="Polar residues" evidence="1">
    <location>
        <begin position="83"/>
        <end position="92"/>
    </location>
</feature>
<accession>B6HWH1</accession>
<evidence type="ECO:0000313" key="3">
    <source>
        <dbReference type="Proteomes" id="UP000000724"/>
    </source>
</evidence>
<proteinExistence type="predicted"/>